<dbReference type="AlphaFoldDB" id="A0A229VVU4"/>
<keyword evidence="2" id="KW-1133">Transmembrane helix</keyword>
<keyword evidence="2" id="KW-0472">Membrane</keyword>
<feature type="domain" description="SpaA-like prealbumin fold" evidence="4">
    <location>
        <begin position="372"/>
        <end position="477"/>
    </location>
</feature>
<evidence type="ECO:0000256" key="1">
    <source>
        <dbReference type="SAM" id="MobiDB-lite"/>
    </source>
</evidence>
<dbReference type="NCBIfam" id="TIGR04226">
    <property type="entry name" value="RrgB_K2N_iso_D2"/>
    <property type="match status" value="1"/>
</dbReference>
<name>A0A229VVU4_9BIFI</name>
<dbReference type="SUPFAM" id="SSF49478">
    <property type="entry name" value="Cna protein B-type domain"/>
    <property type="match status" value="1"/>
</dbReference>
<evidence type="ECO:0000313" key="6">
    <source>
        <dbReference type="Proteomes" id="UP000215433"/>
    </source>
</evidence>
<dbReference type="NCBIfam" id="NF033902">
    <property type="entry name" value="iso_D2_wall_anc"/>
    <property type="match status" value="1"/>
</dbReference>
<keyword evidence="2" id="KW-0812">Transmembrane</keyword>
<accession>A0A229VVU4</accession>
<feature type="transmembrane region" description="Helical" evidence="2">
    <location>
        <begin position="525"/>
        <end position="547"/>
    </location>
</feature>
<keyword evidence="3" id="KW-0732">Signal</keyword>
<feature type="chain" id="PRO_5012850481" evidence="3">
    <location>
        <begin position="30"/>
        <end position="558"/>
    </location>
</feature>
<feature type="signal peptide" evidence="3">
    <location>
        <begin position="1"/>
        <end position="29"/>
    </location>
</feature>
<evidence type="ECO:0000313" key="5">
    <source>
        <dbReference type="EMBL" id="OXM99744.1"/>
    </source>
</evidence>
<dbReference type="Gene3D" id="2.60.40.740">
    <property type="match status" value="1"/>
</dbReference>
<evidence type="ECO:0000256" key="3">
    <source>
        <dbReference type="SAM" id="SignalP"/>
    </source>
</evidence>
<dbReference type="InterPro" id="IPR013783">
    <property type="entry name" value="Ig-like_fold"/>
</dbReference>
<dbReference type="InterPro" id="IPR026466">
    <property type="entry name" value="Fim_isopep_form_D2_dom"/>
</dbReference>
<sequence>MKMRKLFAGVAAAATLLSGLALGATTASADEVLPTDTTITMNAENAVQFDGHTYKAVKIGKYDVSTGAQVLVASSAMNALVKSALEAAGVNDVPAESSDYLQWAISNNKLDTSGASPFYGATGVTRKFADALAQSTAADQKTVDPQMNGATATFNLGEVGYWLIVDQNAVNDKSSKSLAILVGTPWTLSDGTVVSAGTINVKNQTATVDKAVDDQTVAIGKDATYTITTKIPNYVGYKVQGYTFQVKDKFADNAPLAYKTGTLTVKVGETTLNSDQYTVTGFDAASKTFTVDLSSYIQSQGFDGTADEKSLFDKTDLVGAKVTITYSATVTGTIGDQGAPNSPSIVYPNDPSDNEKKDEIPGTPVKVFNFDYNLKKVDRTTVAVLQGAKFAIQDKTSGKWLGYVAAAGETPARWVELGGEPTADGAKTEADGVFTTGKNGLVSFKGLDAGSYTIKEIAAPDGYVSVGLTFDVKIDANISGTGNDAKANPAYTVTSDLLGLVSDGNTSTVTVENVKSLTQLPVTGAAGIALFVAVGALLAGAGAAVYAKSTRTRRLLNA</sequence>
<dbReference type="RefSeq" id="WP_093961142.1">
    <property type="nucleotide sequence ID" value="NZ_NEWD01000030.1"/>
</dbReference>
<gene>
    <name evidence="5" type="ORF">Tam10B_2022</name>
</gene>
<dbReference type="Gene3D" id="2.60.40.10">
    <property type="entry name" value="Immunoglobulins"/>
    <property type="match status" value="1"/>
</dbReference>
<dbReference type="Proteomes" id="UP000215433">
    <property type="component" value="Unassembled WGS sequence"/>
</dbReference>
<dbReference type="InterPro" id="IPR041033">
    <property type="entry name" value="SpaA_PFL_dom_1"/>
</dbReference>
<dbReference type="OrthoDB" id="3224346at2"/>
<protein>
    <submittedName>
        <fullName evidence="5">Fimbrial subunit FimA</fullName>
    </submittedName>
</protein>
<proteinExistence type="predicted"/>
<evidence type="ECO:0000259" key="4">
    <source>
        <dbReference type="Pfam" id="PF17802"/>
    </source>
</evidence>
<organism evidence="5 6">
    <name type="scientific">Bifidobacterium vansinderenii</name>
    <dbReference type="NCBI Taxonomy" id="1984871"/>
    <lineage>
        <taxon>Bacteria</taxon>
        <taxon>Bacillati</taxon>
        <taxon>Actinomycetota</taxon>
        <taxon>Actinomycetes</taxon>
        <taxon>Bifidobacteriales</taxon>
        <taxon>Bifidobacteriaceae</taxon>
        <taxon>Bifidobacterium</taxon>
    </lineage>
</organism>
<keyword evidence="6" id="KW-1185">Reference proteome</keyword>
<feature type="region of interest" description="Disordered" evidence="1">
    <location>
        <begin position="337"/>
        <end position="360"/>
    </location>
</feature>
<comment type="caution">
    <text evidence="5">The sequence shown here is derived from an EMBL/GenBank/DDBJ whole genome shotgun (WGS) entry which is preliminary data.</text>
</comment>
<dbReference type="Pfam" id="PF17802">
    <property type="entry name" value="SpaA"/>
    <property type="match status" value="1"/>
</dbReference>
<dbReference type="InterPro" id="IPR048052">
    <property type="entry name" value="FM1-like"/>
</dbReference>
<dbReference type="EMBL" id="NEWD01000030">
    <property type="protein sequence ID" value="OXM99744.1"/>
    <property type="molecule type" value="Genomic_DNA"/>
</dbReference>
<reference evidence="5 6" key="1">
    <citation type="submission" date="2017-05" db="EMBL/GenBank/DDBJ databases">
        <title>Bifidobacterium vansinderenii sp. nov.</title>
        <authorList>
            <person name="Lugli G.A."/>
            <person name="Duranti S."/>
            <person name="Mangifesta M."/>
        </authorList>
    </citation>
    <scope>NUCLEOTIDE SEQUENCE [LARGE SCALE GENOMIC DNA]</scope>
    <source>
        <strain evidence="5 6">Tam10B</strain>
    </source>
</reference>
<dbReference type="GO" id="GO:0005975">
    <property type="term" value="P:carbohydrate metabolic process"/>
    <property type="evidence" value="ECO:0007669"/>
    <property type="project" value="UniProtKB-ARBA"/>
</dbReference>
<evidence type="ECO:0000256" key="2">
    <source>
        <dbReference type="SAM" id="Phobius"/>
    </source>
</evidence>